<dbReference type="GO" id="GO:0008237">
    <property type="term" value="F:metallopeptidase activity"/>
    <property type="evidence" value="ECO:0007669"/>
    <property type="project" value="UniProtKB-KW"/>
</dbReference>
<dbReference type="Pfam" id="PF07998">
    <property type="entry name" value="Peptidase_M54"/>
    <property type="match status" value="1"/>
</dbReference>
<protein>
    <submittedName>
        <fullName evidence="8">Uncharacterized protein</fullName>
    </submittedName>
</protein>
<evidence type="ECO:0000256" key="1">
    <source>
        <dbReference type="ARBA" id="ARBA00001947"/>
    </source>
</evidence>
<evidence type="ECO:0000313" key="8">
    <source>
        <dbReference type="EMBL" id="KAF0975589.1"/>
    </source>
</evidence>
<dbReference type="VEuPathDB" id="AmoebaDB:NF0023760"/>
<reference evidence="8 9" key="1">
    <citation type="journal article" date="2019" name="Sci. Rep.">
        <title>Nanopore sequencing improves the draft genome of the human pathogenic amoeba Naegleria fowleri.</title>
        <authorList>
            <person name="Liechti N."/>
            <person name="Schurch N."/>
            <person name="Bruggmann R."/>
            <person name="Wittwer M."/>
        </authorList>
    </citation>
    <scope>NUCLEOTIDE SEQUENCE [LARGE SCALE GENOMIC DNA]</scope>
    <source>
        <strain evidence="8 9">ATCC 30894</strain>
    </source>
</reference>
<name>A0A6A5BRM1_NAEFO</name>
<evidence type="ECO:0000256" key="5">
    <source>
        <dbReference type="ARBA" id="ARBA00022833"/>
    </source>
</evidence>
<dbReference type="AlphaFoldDB" id="A0A6A5BRM1"/>
<evidence type="ECO:0000313" key="9">
    <source>
        <dbReference type="Proteomes" id="UP000444721"/>
    </source>
</evidence>
<keyword evidence="2" id="KW-0645">Protease</keyword>
<dbReference type="OrthoDB" id="2365600at2759"/>
<dbReference type="InterPro" id="IPR012962">
    <property type="entry name" value="Pept_M54_archaemetzincn"/>
</dbReference>
<dbReference type="Gene3D" id="3.40.390.10">
    <property type="entry name" value="Collagenase (Catalytic Domain)"/>
    <property type="match status" value="1"/>
</dbReference>
<gene>
    <name evidence="8" type="ORF">FDP41_005583</name>
</gene>
<keyword evidence="6" id="KW-0482">Metalloprotease</keyword>
<comment type="caution">
    <text evidence="8">The sequence shown here is derived from an EMBL/GenBank/DDBJ whole genome shotgun (WGS) entry which is preliminary data.</text>
</comment>
<evidence type="ECO:0000256" key="6">
    <source>
        <dbReference type="ARBA" id="ARBA00023049"/>
    </source>
</evidence>
<dbReference type="EMBL" id="VFQX01000044">
    <property type="protein sequence ID" value="KAF0975589.1"/>
    <property type="molecule type" value="Genomic_DNA"/>
</dbReference>
<feature type="region of interest" description="Disordered" evidence="7">
    <location>
        <begin position="366"/>
        <end position="396"/>
    </location>
</feature>
<sequence>MPRKQQRAKKIPFAKGFTRPNKQEIKQAIGSKDISYDFEMKRPSDGKSLFYKLVPDPTSIDDWLAQYVEDRDSYDEWMELRKRVCKKNSIQLEKDICLVWLERENTNHPRKQFMVHLKRFIEAFYFGIHVRILDPFVIKKSKNQYYIEFNDAKYNISSRRCHEYDEEQAGENEIQFRAADVLVPIHRLKKTIEKEISCICGVTMEDLFIGKKDSFTCGLAQGGDHIGVFSMCRYNPAFRSEENSTEEKNISVEWESDGIVDVEKLSSNDLIIIERCCKIVVHELAHMQQIGHCVYFDCIMNGSGWLEEDYRQSIHLCPVDLRKFQTLMNFDILERYKALLRFYKEYHMNEAALWVQDMIQYLTTSQQENNGDGSNKERPVSPVNSYNSSSKKSKIK</sequence>
<dbReference type="RefSeq" id="XP_044560302.1">
    <property type="nucleotide sequence ID" value="XM_044709123.1"/>
</dbReference>
<proteinExistence type="predicted"/>
<comment type="cofactor">
    <cofactor evidence="1">
        <name>Zn(2+)</name>
        <dbReference type="ChEBI" id="CHEBI:29105"/>
    </cofactor>
</comment>
<keyword evidence="4" id="KW-0378">Hydrolase</keyword>
<dbReference type="GO" id="GO:0046872">
    <property type="term" value="F:metal ion binding"/>
    <property type="evidence" value="ECO:0007669"/>
    <property type="project" value="UniProtKB-KW"/>
</dbReference>
<evidence type="ECO:0000256" key="3">
    <source>
        <dbReference type="ARBA" id="ARBA00022723"/>
    </source>
</evidence>
<dbReference type="PANTHER" id="PTHR15910">
    <property type="entry name" value="ARCHAEMETZINCIN"/>
    <property type="match status" value="1"/>
</dbReference>
<dbReference type="VEuPathDB" id="AmoebaDB:FDP41_005583"/>
<evidence type="ECO:0000256" key="4">
    <source>
        <dbReference type="ARBA" id="ARBA00022801"/>
    </source>
</evidence>
<organism evidence="8 9">
    <name type="scientific">Naegleria fowleri</name>
    <name type="common">Brain eating amoeba</name>
    <dbReference type="NCBI Taxonomy" id="5763"/>
    <lineage>
        <taxon>Eukaryota</taxon>
        <taxon>Discoba</taxon>
        <taxon>Heterolobosea</taxon>
        <taxon>Tetramitia</taxon>
        <taxon>Eutetramitia</taxon>
        <taxon>Vahlkampfiidae</taxon>
        <taxon>Naegleria</taxon>
    </lineage>
</organism>
<dbReference type="GeneID" id="68112801"/>
<dbReference type="VEuPathDB" id="AmoebaDB:NfTy_067310"/>
<keyword evidence="9" id="KW-1185">Reference proteome</keyword>
<dbReference type="OMA" id="PYARGFK"/>
<dbReference type="PANTHER" id="PTHR15910:SF1">
    <property type="entry name" value="ARCHAEMETZINCIN-2"/>
    <property type="match status" value="1"/>
</dbReference>
<evidence type="ECO:0000256" key="7">
    <source>
        <dbReference type="SAM" id="MobiDB-lite"/>
    </source>
</evidence>
<dbReference type="GO" id="GO:0006508">
    <property type="term" value="P:proteolysis"/>
    <property type="evidence" value="ECO:0007669"/>
    <property type="project" value="UniProtKB-KW"/>
</dbReference>
<dbReference type="InterPro" id="IPR024079">
    <property type="entry name" value="MetalloPept_cat_dom_sf"/>
</dbReference>
<evidence type="ECO:0000256" key="2">
    <source>
        <dbReference type="ARBA" id="ARBA00022670"/>
    </source>
</evidence>
<dbReference type="CDD" id="cd11375">
    <property type="entry name" value="Peptidase_M54"/>
    <property type="match status" value="1"/>
</dbReference>
<feature type="compositionally biased region" description="Low complexity" evidence="7">
    <location>
        <begin position="380"/>
        <end position="390"/>
    </location>
</feature>
<accession>A0A6A5BRM1</accession>
<dbReference type="Proteomes" id="UP000444721">
    <property type="component" value="Unassembled WGS sequence"/>
</dbReference>
<keyword evidence="3" id="KW-0479">Metal-binding</keyword>
<keyword evidence="5" id="KW-0862">Zinc</keyword>